<dbReference type="EMBL" id="UINC01121451">
    <property type="protein sequence ID" value="SVC96620.1"/>
    <property type="molecule type" value="Genomic_DNA"/>
</dbReference>
<dbReference type="InterPro" id="IPR036661">
    <property type="entry name" value="Luciferase-like_sf"/>
</dbReference>
<organism evidence="1">
    <name type="scientific">marine metagenome</name>
    <dbReference type="NCBI Taxonomy" id="408172"/>
    <lineage>
        <taxon>unclassified sequences</taxon>
        <taxon>metagenomes</taxon>
        <taxon>ecological metagenomes</taxon>
    </lineage>
</organism>
<gene>
    <name evidence="1" type="ORF">METZ01_LOCUS349474</name>
</gene>
<sequence>MSERVLRNVGPTLIPGVHAMWESAFGPGSDLGMADAEIANRYNKYITNYGNSKSERTEDDRRYLDVHEGHYVYLKEGEEQFVSPNLLARTLTGTGAEINDRLDELESIGVNNVALSVVDRNAALDLITDFSEQIIKKRR</sequence>
<dbReference type="GO" id="GO:0016705">
    <property type="term" value="F:oxidoreductase activity, acting on paired donors, with incorporation or reduction of molecular oxygen"/>
    <property type="evidence" value="ECO:0007669"/>
    <property type="project" value="InterPro"/>
</dbReference>
<dbReference type="AlphaFoldDB" id="A0A382RGU2"/>
<accession>A0A382RGU2</accession>
<proteinExistence type="predicted"/>
<dbReference type="SUPFAM" id="SSF51679">
    <property type="entry name" value="Bacterial luciferase-like"/>
    <property type="match status" value="1"/>
</dbReference>
<evidence type="ECO:0008006" key="2">
    <source>
        <dbReference type="Google" id="ProtNLM"/>
    </source>
</evidence>
<reference evidence="1" key="1">
    <citation type="submission" date="2018-05" db="EMBL/GenBank/DDBJ databases">
        <authorList>
            <person name="Lanie J.A."/>
            <person name="Ng W.-L."/>
            <person name="Kazmierczak K.M."/>
            <person name="Andrzejewski T.M."/>
            <person name="Davidsen T.M."/>
            <person name="Wayne K.J."/>
            <person name="Tettelin H."/>
            <person name="Glass J.I."/>
            <person name="Rusch D."/>
            <person name="Podicherti R."/>
            <person name="Tsui H.-C.T."/>
            <person name="Winkler M.E."/>
        </authorList>
    </citation>
    <scope>NUCLEOTIDE SEQUENCE</scope>
</reference>
<evidence type="ECO:0000313" key="1">
    <source>
        <dbReference type="EMBL" id="SVC96620.1"/>
    </source>
</evidence>
<protein>
    <recommendedName>
        <fullName evidence="2">Luciferase-like domain-containing protein</fullName>
    </recommendedName>
</protein>
<name>A0A382RGU2_9ZZZZ</name>